<dbReference type="InterPro" id="IPR032758">
    <property type="entry name" value="MqsA/HigA-2"/>
</dbReference>
<reference evidence="2 3" key="1">
    <citation type="submission" date="2023-10" db="EMBL/GenBank/DDBJ databases">
        <title>Description of Microbulbifer bruguierae sp. nov., isolated from the sediments of mangrove plant Bruguiera sexangula and comparative genomic analyses of the genus Microbulbifer.</title>
        <authorList>
            <person name="Long M."/>
        </authorList>
    </citation>
    <scope>NUCLEOTIDE SEQUENCE [LARGE SCALE GENOMIC DNA]</scope>
    <source>
        <strain evidence="2 3">SPO729</strain>
    </source>
</reference>
<dbReference type="InterPro" id="IPR010982">
    <property type="entry name" value="Lambda_DNA-bd_dom_sf"/>
</dbReference>
<organism evidence="2 3">
    <name type="scientific">Microbulbifer pacificus</name>
    <dbReference type="NCBI Taxonomy" id="407164"/>
    <lineage>
        <taxon>Bacteria</taxon>
        <taxon>Pseudomonadati</taxon>
        <taxon>Pseudomonadota</taxon>
        <taxon>Gammaproteobacteria</taxon>
        <taxon>Cellvibrionales</taxon>
        <taxon>Microbulbiferaceae</taxon>
        <taxon>Microbulbifer</taxon>
    </lineage>
</organism>
<proteinExistence type="predicted"/>
<dbReference type="RefSeq" id="WP_318953193.1">
    <property type="nucleotide sequence ID" value="NZ_CP137555.1"/>
</dbReference>
<dbReference type="AlphaFoldDB" id="A0AAU0MVM6"/>
<dbReference type="GO" id="GO:0003677">
    <property type="term" value="F:DNA binding"/>
    <property type="evidence" value="ECO:0007669"/>
    <property type="project" value="InterPro"/>
</dbReference>
<evidence type="ECO:0000313" key="2">
    <source>
        <dbReference type="EMBL" id="WOX04717.1"/>
    </source>
</evidence>
<dbReference type="KEGG" id="mpaf:R5R33_13340"/>
<protein>
    <submittedName>
        <fullName evidence="2">Type II toxin-antitoxin system MqsA family antitoxin</fullName>
    </submittedName>
</protein>
<evidence type="ECO:0000313" key="3">
    <source>
        <dbReference type="Proteomes" id="UP001302477"/>
    </source>
</evidence>
<dbReference type="Proteomes" id="UP001302477">
    <property type="component" value="Chromosome"/>
</dbReference>
<dbReference type="PROSITE" id="PS50943">
    <property type="entry name" value="HTH_CROC1"/>
    <property type="match status" value="1"/>
</dbReference>
<dbReference type="InterPro" id="IPR001387">
    <property type="entry name" value="Cro/C1-type_HTH"/>
</dbReference>
<dbReference type="Gene3D" id="1.10.260.40">
    <property type="entry name" value="lambda repressor-like DNA-binding domains"/>
    <property type="match status" value="1"/>
</dbReference>
<dbReference type="CDD" id="cd00093">
    <property type="entry name" value="HTH_XRE"/>
    <property type="match status" value="1"/>
</dbReference>
<accession>A0AAU0MVM6</accession>
<dbReference type="SUPFAM" id="SSF47413">
    <property type="entry name" value="lambda repressor-like DNA-binding domains"/>
    <property type="match status" value="1"/>
</dbReference>
<keyword evidence="3" id="KW-1185">Reference proteome</keyword>
<dbReference type="Gene3D" id="3.10.20.860">
    <property type="match status" value="1"/>
</dbReference>
<evidence type="ECO:0000259" key="1">
    <source>
        <dbReference type="PROSITE" id="PS50943"/>
    </source>
</evidence>
<name>A0AAU0MVM6_9GAMM</name>
<dbReference type="Pfam" id="PF15731">
    <property type="entry name" value="MqsA_antitoxin"/>
    <property type="match status" value="1"/>
</dbReference>
<sequence>MSNEMCPICGEGHLTEQVELEATEYKGEHGSTALHYLLCDVCGSEQAGAKEVRKNKRAVIAFKKKVDGLLSSSEIRELRKNFNISQSDAAKIFGGGPVAFSKYESDDVMQSESMDKLLRLALSVPGVFEALRDQGQESLSSVKRNNEAFTRVMEKHHKRHSVSMRVVNFNDVRKGPADYSGSNVFAANDSELSQGIGG</sequence>
<gene>
    <name evidence="2" type="ORF">R5R33_13340</name>
</gene>
<feature type="domain" description="HTH cro/C1-type" evidence="1">
    <location>
        <begin position="75"/>
        <end position="128"/>
    </location>
</feature>
<dbReference type="InterPro" id="IPR022452">
    <property type="entry name" value="MqsA"/>
</dbReference>
<dbReference type="NCBIfam" id="TIGR03830">
    <property type="entry name" value="CxxCG_CxxCG_HTH"/>
    <property type="match status" value="1"/>
</dbReference>
<dbReference type="EMBL" id="CP137555">
    <property type="protein sequence ID" value="WOX04717.1"/>
    <property type="molecule type" value="Genomic_DNA"/>
</dbReference>